<comment type="caution">
    <text evidence="1">The sequence shown here is derived from an EMBL/GenBank/DDBJ whole genome shotgun (WGS) entry which is preliminary data.</text>
</comment>
<evidence type="ECO:0000313" key="1">
    <source>
        <dbReference type="EMBL" id="KAK6159076.1"/>
    </source>
</evidence>
<proteinExistence type="predicted"/>
<dbReference type="PANTHER" id="PTHR34835:SF90">
    <property type="entry name" value="AMINOTRANSFERASE-LIKE PLANT MOBILE DOMAIN-CONTAINING PROTEIN"/>
    <property type="match status" value="1"/>
</dbReference>
<keyword evidence="2" id="KW-1185">Reference proteome</keyword>
<dbReference type="Proteomes" id="UP001318860">
    <property type="component" value="Unassembled WGS sequence"/>
</dbReference>
<reference evidence="1 2" key="1">
    <citation type="journal article" date="2021" name="Comput. Struct. Biotechnol. J.">
        <title>De novo genome assembly of the potent medicinal plant Rehmannia glutinosa using nanopore technology.</title>
        <authorList>
            <person name="Ma L."/>
            <person name="Dong C."/>
            <person name="Song C."/>
            <person name="Wang X."/>
            <person name="Zheng X."/>
            <person name="Niu Y."/>
            <person name="Chen S."/>
            <person name="Feng W."/>
        </authorList>
    </citation>
    <scope>NUCLEOTIDE SEQUENCE [LARGE SCALE GENOMIC DNA]</scope>
    <source>
        <strain evidence="1">DH-2019</strain>
    </source>
</reference>
<organism evidence="1 2">
    <name type="scientific">Rehmannia glutinosa</name>
    <name type="common">Chinese foxglove</name>
    <dbReference type="NCBI Taxonomy" id="99300"/>
    <lineage>
        <taxon>Eukaryota</taxon>
        <taxon>Viridiplantae</taxon>
        <taxon>Streptophyta</taxon>
        <taxon>Embryophyta</taxon>
        <taxon>Tracheophyta</taxon>
        <taxon>Spermatophyta</taxon>
        <taxon>Magnoliopsida</taxon>
        <taxon>eudicotyledons</taxon>
        <taxon>Gunneridae</taxon>
        <taxon>Pentapetalae</taxon>
        <taxon>asterids</taxon>
        <taxon>lamiids</taxon>
        <taxon>Lamiales</taxon>
        <taxon>Orobanchaceae</taxon>
        <taxon>Rehmannieae</taxon>
        <taxon>Rehmannia</taxon>
    </lineage>
</organism>
<sequence>MGFGSLFSLKIDDFNKKLTYWLVENFNALSSELVFEDGRRIHLDREDVGRFLGFPDGDIVIEKKKKSGKCALYEEWKTMFPNFHKVTTGDLAFRMMQCVDGGDWFRRHFVTLVDSVLIGKLQSGYINPLILNCLDDVSKIREFNWWDYTLNTLLSKRLKWDEMNKYEFNGSVLLLTVFYLDKVGVLAREMCRGHSGIYFMDDGKGRGNLQSGDMIITREDFVTMRPEVTEHISD</sequence>
<gene>
    <name evidence="1" type="ORF">DH2020_006390</name>
</gene>
<dbReference type="EMBL" id="JABTTQ020000004">
    <property type="protein sequence ID" value="KAK6159076.1"/>
    <property type="molecule type" value="Genomic_DNA"/>
</dbReference>
<name>A0ABR0XJC2_REHGL</name>
<accession>A0ABR0XJC2</accession>
<protein>
    <submittedName>
        <fullName evidence="1">Uncharacterized protein</fullName>
    </submittedName>
</protein>
<dbReference type="PANTHER" id="PTHR34835">
    <property type="entry name" value="OS07G0283600 PROTEIN-RELATED"/>
    <property type="match status" value="1"/>
</dbReference>
<evidence type="ECO:0000313" key="2">
    <source>
        <dbReference type="Proteomes" id="UP001318860"/>
    </source>
</evidence>